<feature type="compositionally biased region" description="Basic residues" evidence="1">
    <location>
        <begin position="281"/>
        <end position="290"/>
    </location>
</feature>
<feature type="compositionally biased region" description="Polar residues" evidence="1">
    <location>
        <begin position="353"/>
        <end position="362"/>
    </location>
</feature>
<dbReference type="InterPro" id="IPR018465">
    <property type="entry name" value="Scm3/HJURP"/>
</dbReference>
<dbReference type="InterPro" id="IPR017956">
    <property type="entry name" value="AT_hook_DNA-bd_motif"/>
</dbReference>
<feature type="compositionally biased region" description="Basic residues" evidence="1">
    <location>
        <begin position="952"/>
        <end position="966"/>
    </location>
</feature>
<dbReference type="Gene3D" id="1.10.20.10">
    <property type="entry name" value="Histone, subunit A"/>
    <property type="match status" value="1"/>
</dbReference>
<feature type="region of interest" description="Disordered" evidence="1">
    <location>
        <begin position="448"/>
        <end position="535"/>
    </location>
</feature>
<feature type="region of interest" description="Disordered" evidence="1">
    <location>
        <begin position="125"/>
        <end position="226"/>
    </location>
</feature>
<organism evidence="2 3">
    <name type="scientific">Fusarium torreyae</name>
    <dbReference type="NCBI Taxonomy" id="1237075"/>
    <lineage>
        <taxon>Eukaryota</taxon>
        <taxon>Fungi</taxon>
        <taxon>Dikarya</taxon>
        <taxon>Ascomycota</taxon>
        <taxon>Pezizomycotina</taxon>
        <taxon>Sordariomycetes</taxon>
        <taxon>Hypocreomycetidae</taxon>
        <taxon>Hypocreales</taxon>
        <taxon>Nectriaceae</taxon>
        <taxon>Fusarium</taxon>
    </lineage>
</organism>
<feature type="compositionally biased region" description="Polar residues" evidence="1">
    <location>
        <begin position="469"/>
        <end position="478"/>
    </location>
</feature>
<dbReference type="InterPro" id="IPR009072">
    <property type="entry name" value="Histone-fold"/>
</dbReference>
<proteinExistence type="predicted"/>
<feature type="region of interest" description="Disordered" evidence="1">
    <location>
        <begin position="562"/>
        <end position="966"/>
    </location>
</feature>
<feature type="region of interest" description="Disordered" evidence="1">
    <location>
        <begin position="1"/>
        <end position="37"/>
    </location>
</feature>
<feature type="compositionally biased region" description="Basic and acidic residues" evidence="1">
    <location>
        <begin position="591"/>
        <end position="602"/>
    </location>
</feature>
<dbReference type="Proteomes" id="UP001152049">
    <property type="component" value="Unassembled WGS sequence"/>
</dbReference>
<dbReference type="EMBL" id="JAOQAZ010000001">
    <property type="protein sequence ID" value="KAJ4271442.1"/>
    <property type="molecule type" value="Genomic_DNA"/>
</dbReference>
<dbReference type="GO" id="GO:0042393">
    <property type="term" value="F:histone binding"/>
    <property type="evidence" value="ECO:0007669"/>
    <property type="project" value="InterPro"/>
</dbReference>
<feature type="compositionally biased region" description="Polar residues" evidence="1">
    <location>
        <begin position="919"/>
        <end position="937"/>
    </location>
</feature>
<feature type="compositionally biased region" description="Basic residues" evidence="1">
    <location>
        <begin position="909"/>
        <end position="918"/>
    </location>
</feature>
<dbReference type="GO" id="GO:0046982">
    <property type="term" value="F:protein heterodimerization activity"/>
    <property type="evidence" value="ECO:0007669"/>
    <property type="project" value="InterPro"/>
</dbReference>
<dbReference type="GO" id="GO:0005634">
    <property type="term" value="C:nucleus"/>
    <property type="evidence" value="ECO:0007669"/>
    <property type="project" value="InterPro"/>
</dbReference>
<feature type="compositionally biased region" description="Polar residues" evidence="1">
    <location>
        <begin position="496"/>
        <end position="524"/>
    </location>
</feature>
<feature type="compositionally biased region" description="Basic and acidic residues" evidence="1">
    <location>
        <begin position="399"/>
        <end position="409"/>
    </location>
</feature>
<dbReference type="OrthoDB" id="2420608at2759"/>
<gene>
    <name evidence="2" type="ORF">NW762_000144</name>
</gene>
<dbReference type="Pfam" id="PF10384">
    <property type="entry name" value="Scm3"/>
    <property type="match status" value="1"/>
</dbReference>
<evidence type="ECO:0000313" key="3">
    <source>
        <dbReference type="Proteomes" id="UP001152049"/>
    </source>
</evidence>
<feature type="compositionally biased region" description="Basic and acidic residues" evidence="1">
    <location>
        <begin position="136"/>
        <end position="165"/>
    </location>
</feature>
<name>A0A9W8SIU9_9HYPO</name>
<keyword evidence="3" id="KW-1185">Reference proteome</keyword>
<evidence type="ECO:0000256" key="1">
    <source>
        <dbReference type="SAM" id="MobiDB-lite"/>
    </source>
</evidence>
<feature type="compositionally biased region" description="Basic and acidic residues" evidence="1">
    <location>
        <begin position="668"/>
        <end position="683"/>
    </location>
</feature>
<dbReference type="AlphaFoldDB" id="A0A9W8SIU9"/>
<dbReference type="GO" id="GO:0003677">
    <property type="term" value="F:DNA binding"/>
    <property type="evidence" value="ECO:0007669"/>
    <property type="project" value="InterPro"/>
</dbReference>
<dbReference type="PANTHER" id="PTHR15992">
    <property type="entry name" value="HOLLIDAY JUNCTION RECOGNITION PROTEIN"/>
    <property type="match status" value="1"/>
</dbReference>
<feature type="compositionally biased region" description="Basic and acidic residues" evidence="1">
    <location>
        <begin position="835"/>
        <end position="860"/>
    </location>
</feature>
<protein>
    <submittedName>
        <fullName evidence="2">Uncharacterized protein</fullName>
    </submittedName>
</protein>
<reference evidence="2" key="1">
    <citation type="submission" date="2022-09" db="EMBL/GenBank/DDBJ databases">
        <title>Fusarium specimens isolated from Avocado Roots.</title>
        <authorList>
            <person name="Stajich J."/>
            <person name="Roper C."/>
            <person name="Heimlech-Rivalta G."/>
        </authorList>
    </citation>
    <scope>NUCLEOTIDE SEQUENCE</scope>
    <source>
        <strain evidence="2">CF00136</strain>
    </source>
</reference>
<feature type="compositionally biased region" description="Basic residues" evidence="1">
    <location>
        <begin position="715"/>
        <end position="724"/>
    </location>
</feature>
<comment type="caution">
    <text evidence="2">The sequence shown here is derived from an EMBL/GenBank/DDBJ whole genome shotgun (WGS) entry which is preliminary data.</text>
</comment>
<feature type="compositionally biased region" description="Polar residues" evidence="1">
    <location>
        <begin position="372"/>
        <end position="383"/>
    </location>
</feature>
<feature type="compositionally biased region" description="Acidic residues" evidence="1">
    <location>
        <begin position="756"/>
        <end position="775"/>
    </location>
</feature>
<feature type="compositionally biased region" description="Polar residues" evidence="1">
    <location>
        <begin position="166"/>
        <end position="181"/>
    </location>
</feature>
<accession>A0A9W8SIU9</accession>
<feature type="compositionally biased region" description="Polar residues" evidence="1">
    <location>
        <begin position="293"/>
        <end position="303"/>
    </location>
</feature>
<feature type="compositionally biased region" description="Low complexity" evidence="1">
    <location>
        <begin position="207"/>
        <end position="219"/>
    </location>
</feature>
<feature type="compositionally biased region" description="Basic and acidic residues" evidence="1">
    <location>
        <begin position="744"/>
        <end position="755"/>
    </location>
</feature>
<feature type="compositionally biased region" description="Basic residues" evidence="1">
    <location>
        <begin position="1"/>
        <end position="10"/>
    </location>
</feature>
<evidence type="ECO:0000313" key="2">
    <source>
        <dbReference type="EMBL" id="KAJ4271442.1"/>
    </source>
</evidence>
<feature type="compositionally biased region" description="Acidic residues" evidence="1">
    <location>
        <begin position="692"/>
        <end position="702"/>
    </location>
</feature>
<dbReference type="SMART" id="SM00384">
    <property type="entry name" value="AT_hook"/>
    <property type="match status" value="2"/>
</dbReference>
<feature type="compositionally biased region" description="Basic and acidic residues" evidence="1">
    <location>
        <begin position="183"/>
        <end position="202"/>
    </location>
</feature>
<dbReference type="PANTHER" id="PTHR15992:SF5">
    <property type="entry name" value="HOLLIDAY JUNCTION RECOGNITION PROTEIN"/>
    <property type="match status" value="1"/>
</dbReference>
<sequence>MEPPTKKRHRESSARKAAQDEDEDDDELASHPQELLVRRDPNIQLALKRANADHKLQATMAHIIEKYSRDFEGIGDEIDMETGEIVVNNGHLRSMRDEGDVEGLWMEGDSNIDQDEGILLEDLTDEYSDNEGLVNEVRDSRSDDGTNHSKRDQETHASSEKENKATDQASEIASSVATRMSKTPHDQDERLPSDLHHNRQVIDDPQFGPLSFGPGAPSGFGPPPPGFGPWGMMPRFPMQAWGRDDIPPYFNMSPSMPGPWFTPGRYNFPINSGQTSIWGRSHTKKTKRAGSMKGSSKRATNIPPTDASVNEKAGIAEGNVKISSKEQQPHGQEFPASDRTINATDEDDDLVFSGTTNPTPTKLSPIPPAKGTLTNANATQQHTPKVLKETTGNITKLPHQSDENDDSGRRRSGRARKQTEYMGKISWNDAREWQKSAQTMSVELYRADTSMREGFQSVDNTDDERLPSQAETQGNVPTSKEAEAEESPQRHVVPDSQDTATPFNSSAPQSSPPKENISRQSTFNHPIVPAMELSDDEAPLVLSRIKAPKLRIEALDVDPQLPVEPLQEQNQTDDAVASAVRSPPKTTQTTRRIESRVVEVLDKAVQSLKRKRGRPKGSTNKPKEVASKEVTPITTIVVSPDGGSEPQKRKRGRPRKSDIAIQNNQAEVQDHQDEVTHNDEGPSHCEAPQQESADESPATEEPETSHYLSHELRWLHKTKPKSKGHATNDAQDIDLDTQLGLWRSTEKLQPIKDTTEEPDEIMEEPQDASPEDVTPEEQPTRQKSQDTMQATDIIMEEPMETSNDPEVVEDDEPSSPTIHASLPDDVSSSDNDLPPIHDESLDNYEHSNEYRPPEEAKPSEEDGPPEEQPPTDADSLPSPPQDIIIQQVSTPRKPKDTIAHSMEPPSSSHKLHTPRHTSIRTTRAPSSRRSLLSFVSDSESDTDGSRDELTRKVKSASKTRSARPSTHKVWRATTLTREVHKTPSRRRVQEMSSPISTIKTPGGTVRTCGVDGYHCGRDYCFSCF</sequence>
<feature type="region of interest" description="Disordered" evidence="1">
    <location>
        <begin position="277"/>
        <end position="309"/>
    </location>
</feature>
<feature type="region of interest" description="Disordered" evidence="1">
    <location>
        <begin position="353"/>
        <end position="433"/>
    </location>
</feature>